<evidence type="ECO:0000313" key="7">
    <source>
        <dbReference type="EMBL" id="KAG5180147.1"/>
    </source>
</evidence>
<accession>A0A836CC53</accession>
<comment type="caution">
    <text evidence="7">The sequence shown here is derived from an EMBL/GenBank/DDBJ whole genome shotgun (WGS) entry which is preliminary data.</text>
</comment>
<evidence type="ECO:0000256" key="3">
    <source>
        <dbReference type="ARBA" id="ARBA00022777"/>
    </source>
</evidence>
<dbReference type="GO" id="GO:0004674">
    <property type="term" value="F:protein serine/threonine kinase activity"/>
    <property type="evidence" value="ECO:0007669"/>
    <property type="project" value="TreeGrafter"/>
</dbReference>
<evidence type="ECO:0000259" key="6">
    <source>
        <dbReference type="PROSITE" id="PS50011"/>
    </source>
</evidence>
<dbReference type="InterPro" id="IPR011009">
    <property type="entry name" value="Kinase-like_dom_sf"/>
</dbReference>
<keyword evidence="3 7" id="KW-0418">Kinase</keyword>
<feature type="region of interest" description="Disordered" evidence="5">
    <location>
        <begin position="140"/>
        <end position="237"/>
    </location>
</feature>
<dbReference type="EMBL" id="JAFCMP010000412">
    <property type="protein sequence ID" value="KAG5180147.1"/>
    <property type="molecule type" value="Genomic_DNA"/>
</dbReference>
<evidence type="ECO:0000256" key="2">
    <source>
        <dbReference type="ARBA" id="ARBA00022741"/>
    </source>
</evidence>
<keyword evidence="2" id="KW-0547">Nucleotide-binding</keyword>
<keyword evidence="4" id="KW-0067">ATP-binding</keyword>
<evidence type="ECO:0000256" key="1">
    <source>
        <dbReference type="ARBA" id="ARBA00022679"/>
    </source>
</evidence>
<dbReference type="InterPro" id="IPR051681">
    <property type="entry name" value="Ser/Thr_Kinases-Pseudokinases"/>
</dbReference>
<feature type="compositionally biased region" description="Basic residues" evidence="5">
    <location>
        <begin position="171"/>
        <end position="189"/>
    </location>
</feature>
<dbReference type="Pfam" id="PF07714">
    <property type="entry name" value="PK_Tyr_Ser-Thr"/>
    <property type="match status" value="1"/>
</dbReference>
<evidence type="ECO:0000256" key="5">
    <source>
        <dbReference type="SAM" id="MobiDB-lite"/>
    </source>
</evidence>
<evidence type="ECO:0000256" key="4">
    <source>
        <dbReference type="ARBA" id="ARBA00022840"/>
    </source>
</evidence>
<dbReference type="Gene3D" id="1.10.510.10">
    <property type="entry name" value="Transferase(Phosphotransferase) domain 1"/>
    <property type="match status" value="1"/>
</dbReference>
<gene>
    <name evidence="7" type="ORF">JKP88DRAFT_247033</name>
</gene>
<dbReference type="InterPro" id="IPR008271">
    <property type="entry name" value="Ser/Thr_kinase_AS"/>
</dbReference>
<dbReference type="PROSITE" id="PS00108">
    <property type="entry name" value="PROTEIN_KINASE_ST"/>
    <property type="match status" value="1"/>
</dbReference>
<feature type="domain" description="Protein kinase" evidence="6">
    <location>
        <begin position="271"/>
        <end position="536"/>
    </location>
</feature>
<feature type="compositionally biased region" description="Gly residues" evidence="5">
    <location>
        <begin position="190"/>
        <end position="204"/>
    </location>
</feature>
<dbReference type="SUPFAM" id="SSF56112">
    <property type="entry name" value="Protein kinase-like (PK-like)"/>
    <property type="match status" value="1"/>
</dbReference>
<evidence type="ECO:0000313" key="8">
    <source>
        <dbReference type="Proteomes" id="UP000664859"/>
    </source>
</evidence>
<reference evidence="7" key="1">
    <citation type="submission" date="2021-02" db="EMBL/GenBank/DDBJ databases">
        <title>First Annotated Genome of the Yellow-green Alga Tribonema minus.</title>
        <authorList>
            <person name="Mahan K.M."/>
        </authorList>
    </citation>
    <scope>NUCLEOTIDE SEQUENCE</scope>
    <source>
        <strain evidence="7">UTEX B ZZ1240</strain>
    </source>
</reference>
<dbReference type="AlphaFoldDB" id="A0A836CC53"/>
<proteinExistence type="predicted"/>
<protein>
    <submittedName>
        <fullName evidence="7">Kinase-like domain-containing protein</fullName>
    </submittedName>
</protein>
<organism evidence="7 8">
    <name type="scientific">Tribonema minus</name>
    <dbReference type="NCBI Taxonomy" id="303371"/>
    <lineage>
        <taxon>Eukaryota</taxon>
        <taxon>Sar</taxon>
        <taxon>Stramenopiles</taxon>
        <taxon>Ochrophyta</taxon>
        <taxon>PX clade</taxon>
        <taxon>Xanthophyceae</taxon>
        <taxon>Tribonematales</taxon>
        <taxon>Tribonemataceae</taxon>
        <taxon>Tribonema</taxon>
    </lineage>
</organism>
<feature type="compositionally biased region" description="Pro residues" evidence="5">
    <location>
        <begin position="221"/>
        <end position="233"/>
    </location>
</feature>
<dbReference type="PANTHER" id="PTHR44329:SF288">
    <property type="entry name" value="MITOGEN-ACTIVATED PROTEIN KINASE KINASE KINASE 20"/>
    <property type="match status" value="1"/>
</dbReference>
<keyword evidence="1" id="KW-0808">Transferase</keyword>
<dbReference type="OrthoDB" id="187301at2759"/>
<name>A0A836CC53_9STRA</name>
<dbReference type="Proteomes" id="UP000664859">
    <property type="component" value="Unassembled WGS sequence"/>
</dbReference>
<dbReference type="PROSITE" id="PS50011">
    <property type="entry name" value="PROTEIN_KINASE_DOM"/>
    <property type="match status" value="1"/>
</dbReference>
<dbReference type="SMART" id="SM00220">
    <property type="entry name" value="S_TKc"/>
    <property type="match status" value="1"/>
</dbReference>
<keyword evidence="8" id="KW-1185">Reference proteome</keyword>
<dbReference type="Gene3D" id="3.30.200.20">
    <property type="entry name" value="Phosphorylase Kinase, domain 1"/>
    <property type="match status" value="1"/>
</dbReference>
<dbReference type="GO" id="GO:0005524">
    <property type="term" value="F:ATP binding"/>
    <property type="evidence" value="ECO:0007669"/>
    <property type="project" value="UniProtKB-KW"/>
</dbReference>
<dbReference type="InterPro" id="IPR001245">
    <property type="entry name" value="Ser-Thr/Tyr_kinase_cat_dom"/>
</dbReference>
<feature type="compositionally biased region" description="Basic and acidic residues" evidence="5">
    <location>
        <begin position="144"/>
        <end position="170"/>
    </location>
</feature>
<dbReference type="PANTHER" id="PTHR44329">
    <property type="entry name" value="SERINE/THREONINE-PROTEIN KINASE TNNI3K-RELATED"/>
    <property type="match status" value="1"/>
</dbReference>
<sequence>METTDAAREGTLAQHDSVASAMSDAFEAAREVNDVLLPTSIFPQHKRQSIVSERDSTLESEARDQFDELQEPSLDENMAAGHLGRRFAHMDSARTADEVTPSSAVHMQKVLRQSRLLIPAELPQAPEELLQQFGEPAPRASYMPERRAPPQHPEPHVQAHGETRGGERRAQQRRRRRRRRRRGARRRTGGRGSEGGGVGGAAEGGGDKLGGEGQGAAPASALPPSPRPPPPPRQLTRRASSMMGLGLASVARLTGSRRDASIAMDVATADVADREYMTCGAMCNIYTARWHGKQVVLKIPRDDAPRTSANDLELEMVLLKELGHPNICAMMFGGKTPTGTPFMAMEPLMGGSLTKVVDNMSRFAPWTQGLHYARDIACAFSFLHEEAIAGHIVIHRDLKPDNVCFTSDMKLKIVDFGLAKVVRRKYANLSEAYTMTSQTGSLRFMAPEVGLDKPYNEKVDVYSWALVCWYTLARILPYKTIAYRHFRTDVFDTGVRPDLAPSWPAELHNLLHDAWHPNFNQRPSFTVIVESLDAILASEGGGEQKPCCAVS</sequence>
<dbReference type="InterPro" id="IPR000719">
    <property type="entry name" value="Prot_kinase_dom"/>
</dbReference>